<protein>
    <submittedName>
        <fullName evidence="2">Serine protease</fullName>
    </submittedName>
</protein>
<dbReference type="SUPFAM" id="SSF50494">
    <property type="entry name" value="Trypsin-like serine proteases"/>
    <property type="match status" value="1"/>
</dbReference>
<accession>A0A2W5DVS2</accession>
<name>A0A2W5DVS2_9BURK</name>
<evidence type="ECO:0000313" key="2">
    <source>
        <dbReference type="EMBL" id="PZP33904.1"/>
    </source>
</evidence>
<feature type="signal peptide" evidence="1">
    <location>
        <begin position="1"/>
        <end position="24"/>
    </location>
</feature>
<dbReference type="InterPro" id="IPR009003">
    <property type="entry name" value="Peptidase_S1_PA"/>
</dbReference>
<proteinExistence type="predicted"/>
<keyword evidence="2" id="KW-0378">Hydrolase</keyword>
<keyword evidence="2" id="KW-0645">Protease</keyword>
<dbReference type="GO" id="GO:0006508">
    <property type="term" value="P:proteolysis"/>
    <property type="evidence" value="ECO:0007669"/>
    <property type="project" value="UniProtKB-KW"/>
</dbReference>
<evidence type="ECO:0000313" key="3">
    <source>
        <dbReference type="Proteomes" id="UP000249633"/>
    </source>
</evidence>
<organism evidence="2 3">
    <name type="scientific">Roseateles depolymerans</name>
    <dbReference type="NCBI Taxonomy" id="76731"/>
    <lineage>
        <taxon>Bacteria</taxon>
        <taxon>Pseudomonadati</taxon>
        <taxon>Pseudomonadota</taxon>
        <taxon>Betaproteobacteria</taxon>
        <taxon>Burkholderiales</taxon>
        <taxon>Sphaerotilaceae</taxon>
        <taxon>Roseateles</taxon>
    </lineage>
</organism>
<evidence type="ECO:0000256" key="1">
    <source>
        <dbReference type="SAM" id="SignalP"/>
    </source>
</evidence>
<sequence>MQRRSLCLAALPLSLSLLAPVARALSLPDLIEQSKPAVVLVGSYGLMDSPRFGFRGTGFVVGDGRTVLTNAHVLPPEDPGRIDRTLAVQVWVNGSWQLREARLVNRDAFRDLAQLRIDGAAVKPLKLATTPTREGTAIALIGFPLGNALGFSHVTHRGIVASRTQIAAAASNFQALNERAVHQIRQGNFDILQLDANAYPGNSGGPVLDAETGEVVGVLNMVLVKGTKEAALAVPTGISYAVPASEAQKLLDTPPTAP</sequence>
<keyword evidence="1" id="KW-0732">Signal</keyword>
<dbReference type="GO" id="GO:0008233">
    <property type="term" value="F:peptidase activity"/>
    <property type="evidence" value="ECO:0007669"/>
    <property type="project" value="UniProtKB-KW"/>
</dbReference>
<comment type="caution">
    <text evidence="2">The sequence shown here is derived from an EMBL/GenBank/DDBJ whole genome shotgun (WGS) entry which is preliminary data.</text>
</comment>
<reference evidence="2 3" key="1">
    <citation type="submission" date="2017-08" db="EMBL/GenBank/DDBJ databases">
        <title>Infants hospitalized years apart are colonized by the same room-sourced microbial strains.</title>
        <authorList>
            <person name="Brooks B."/>
            <person name="Olm M.R."/>
            <person name="Firek B.A."/>
            <person name="Baker R."/>
            <person name="Thomas B.C."/>
            <person name="Morowitz M.J."/>
            <person name="Banfield J.F."/>
        </authorList>
    </citation>
    <scope>NUCLEOTIDE SEQUENCE [LARGE SCALE GENOMIC DNA]</scope>
    <source>
        <strain evidence="2">S2_012_000_R2_81</strain>
    </source>
</reference>
<dbReference type="PANTHER" id="PTHR43019">
    <property type="entry name" value="SERINE ENDOPROTEASE DEGS"/>
    <property type="match status" value="1"/>
</dbReference>
<dbReference type="EMBL" id="QFOD01000005">
    <property type="protein sequence ID" value="PZP33904.1"/>
    <property type="molecule type" value="Genomic_DNA"/>
</dbReference>
<feature type="chain" id="PRO_5016111225" evidence="1">
    <location>
        <begin position="25"/>
        <end position="258"/>
    </location>
</feature>
<dbReference type="InterPro" id="IPR043504">
    <property type="entry name" value="Peptidase_S1_PA_chymotrypsin"/>
</dbReference>
<dbReference type="PANTHER" id="PTHR43019:SF23">
    <property type="entry name" value="PROTEASE DO-LIKE 5, CHLOROPLASTIC"/>
    <property type="match status" value="1"/>
</dbReference>
<dbReference type="Gene3D" id="2.40.10.10">
    <property type="entry name" value="Trypsin-like serine proteases"/>
    <property type="match status" value="2"/>
</dbReference>
<dbReference type="Pfam" id="PF13365">
    <property type="entry name" value="Trypsin_2"/>
    <property type="match status" value="1"/>
</dbReference>
<dbReference type="AlphaFoldDB" id="A0A2W5DVS2"/>
<dbReference type="Proteomes" id="UP000249633">
    <property type="component" value="Unassembled WGS sequence"/>
</dbReference>
<gene>
    <name evidence="2" type="ORF">DI603_07435</name>
</gene>